<reference evidence="1" key="1">
    <citation type="submission" date="2020-08" db="EMBL/GenBank/DDBJ databases">
        <title>Multicomponent nature underlies the extraordinary mechanical properties of spider dragline silk.</title>
        <authorList>
            <person name="Kono N."/>
            <person name="Nakamura H."/>
            <person name="Mori M."/>
            <person name="Yoshida Y."/>
            <person name="Ohtoshi R."/>
            <person name="Malay A.D."/>
            <person name="Moran D.A.P."/>
            <person name="Tomita M."/>
            <person name="Numata K."/>
            <person name="Arakawa K."/>
        </authorList>
    </citation>
    <scope>NUCLEOTIDE SEQUENCE</scope>
</reference>
<proteinExistence type="predicted"/>
<dbReference type="EMBL" id="BMAU01021323">
    <property type="protein sequence ID" value="GFY13559.1"/>
    <property type="molecule type" value="Genomic_DNA"/>
</dbReference>
<sequence>MGAPGFERGISRSAVESSTTKLYTPYQRAFTLRSVGTDMQMLCLEIYGTGQIIPAFEILKNCFSSLKKSTPGFESGTSRSAVECSTTELYQHLLCWLYPHVSKPLLFVP</sequence>
<name>A0A8X6SH28_TRICX</name>
<keyword evidence="2" id="KW-1185">Reference proteome</keyword>
<dbReference type="Proteomes" id="UP000887159">
    <property type="component" value="Unassembled WGS sequence"/>
</dbReference>
<evidence type="ECO:0000313" key="2">
    <source>
        <dbReference type="Proteomes" id="UP000887159"/>
    </source>
</evidence>
<evidence type="ECO:0000313" key="1">
    <source>
        <dbReference type="EMBL" id="GFY13559.1"/>
    </source>
</evidence>
<gene>
    <name evidence="1" type="ORF">TNCV_4959291</name>
</gene>
<comment type="caution">
    <text evidence="1">The sequence shown here is derived from an EMBL/GenBank/DDBJ whole genome shotgun (WGS) entry which is preliminary data.</text>
</comment>
<organism evidence="1 2">
    <name type="scientific">Trichonephila clavipes</name>
    <name type="common">Golden silk orbweaver</name>
    <name type="synonym">Nephila clavipes</name>
    <dbReference type="NCBI Taxonomy" id="2585209"/>
    <lineage>
        <taxon>Eukaryota</taxon>
        <taxon>Metazoa</taxon>
        <taxon>Ecdysozoa</taxon>
        <taxon>Arthropoda</taxon>
        <taxon>Chelicerata</taxon>
        <taxon>Arachnida</taxon>
        <taxon>Araneae</taxon>
        <taxon>Araneomorphae</taxon>
        <taxon>Entelegynae</taxon>
        <taxon>Araneoidea</taxon>
        <taxon>Nephilidae</taxon>
        <taxon>Trichonephila</taxon>
    </lineage>
</organism>
<dbReference type="AlphaFoldDB" id="A0A8X6SH28"/>
<protein>
    <submittedName>
        <fullName evidence="1">Uncharacterized protein</fullName>
    </submittedName>
</protein>
<accession>A0A8X6SH28</accession>